<dbReference type="Gene3D" id="3.40.50.10190">
    <property type="entry name" value="BRCT domain"/>
    <property type="match status" value="1"/>
</dbReference>
<feature type="region of interest" description="Disordered" evidence="7">
    <location>
        <begin position="776"/>
        <end position="825"/>
    </location>
</feature>
<evidence type="ECO:0000259" key="9">
    <source>
        <dbReference type="PROSITE" id="PS50969"/>
    </source>
</evidence>
<comment type="caution">
    <text evidence="10">The sequence shown here is derived from an EMBL/GenBank/DDBJ whole genome shotgun (WGS) entry which is preliminary data.</text>
</comment>
<dbReference type="GO" id="GO:0008420">
    <property type="term" value="F:RNA polymerase II CTD heptapeptide repeat phosphatase activity"/>
    <property type="evidence" value="ECO:0007669"/>
    <property type="project" value="UniProtKB-UniRule"/>
</dbReference>
<dbReference type="SUPFAM" id="SSF52113">
    <property type="entry name" value="BRCT domain"/>
    <property type="match status" value="1"/>
</dbReference>
<dbReference type="Pfam" id="PF03031">
    <property type="entry name" value="NIF"/>
    <property type="match status" value="1"/>
</dbReference>
<evidence type="ECO:0000256" key="6">
    <source>
        <dbReference type="RuleBase" id="RU366066"/>
    </source>
</evidence>
<evidence type="ECO:0000256" key="2">
    <source>
        <dbReference type="ARBA" id="ARBA00022801"/>
    </source>
</evidence>
<dbReference type="PROSITE" id="PS50969">
    <property type="entry name" value="FCP1"/>
    <property type="match status" value="1"/>
</dbReference>
<evidence type="ECO:0000256" key="7">
    <source>
        <dbReference type="SAM" id="MobiDB-lite"/>
    </source>
</evidence>
<evidence type="ECO:0000256" key="5">
    <source>
        <dbReference type="ARBA" id="ARBA00048336"/>
    </source>
</evidence>
<evidence type="ECO:0000256" key="1">
    <source>
        <dbReference type="ARBA" id="ARBA00004123"/>
    </source>
</evidence>
<dbReference type="SMART" id="SM00292">
    <property type="entry name" value="BRCT"/>
    <property type="match status" value="1"/>
</dbReference>
<dbReference type="Gene3D" id="3.40.50.1000">
    <property type="entry name" value="HAD superfamily/HAD-like"/>
    <property type="match status" value="1"/>
</dbReference>
<proteinExistence type="predicted"/>
<reference evidence="10" key="1">
    <citation type="submission" date="2020-11" db="EMBL/GenBank/DDBJ databases">
        <authorList>
            <consortium name="DOE Joint Genome Institute"/>
            <person name="Ahrendt S."/>
            <person name="Riley R."/>
            <person name="Andreopoulos W."/>
            <person name="Labutti K."/>
            <person name="Pangilinan J."/>
            <person name="Ruiz-Duenas F.J."/>
            <person name="Barrasa J.M."/>
            <person name="Sanchez-Garcia M."/>
            <person name="Camarero S."/>
            <person name="Miyauchi S."/>
            <person name="Serrano A."/>
            <person name="Linde D."/>
            <person name="Babiker R."/>
            <person name="Drula E."/>
            <person name="Ayuso-Fernandez I."/>
            <person name="Pacheco R."/>
            <person name="Padilla G."/>
            <person name="Ferreira P."/>
            <person name="Barriuso J."/>
            <person name="Kellner H."/>
            <person name="Castanera R."/>
            <person name="Alfaro M."/>
            <person name="Ramirez L."/>
            <person name="Pisabarro A.G."/>
            <person name="Kuo A."/>
            <person name="Tritt A."/>
            <person name="Lipzen A."/>
            <person name="He G."/>
            <person name="Yan M."/>
            <person name="Ng V."/>
            <person name="Cullen D."/>
            <person name="Martin F."/>
            <person name="Rosso M.-N."/>
            <person name="Henrissat B."/>
            <person name="Hibbett D."/>
            <person name="Martinez A.T."/>
            <person name="Grigoriev I.V."/>
        </authorList>
    </citation>
    <scope>NUCLEOTIDE SEQUENCE</scope>
    <source>
        <strain evidence="10">ATCC 90797</strain>
    </source>
</reference>
<name>A0A9P6DEP2_PLEER</name>
<dbReference type="PANTHER" id="PTHR23081:SF36">
    <property type="entry name" value="RNA POLYMERASE II SUBUNIT A C-TERMINAL DOMAIN PHOSPHATASE"/>
    <property type="match status" value="1"/>
</dbReference>
<dbReference type="InterPro" id="IPR036412">
    <property type="entry name" value="HAD-like_sf"/>
</dbReference>
<comment type="function">
    <text evidence="6">This promotes the activity of RNA polymerase II.</text>
</comment>
<dbReference type="InterPro" id="IPR004274">
    <property type="entry name" value="FCP1_dom"/>
</dbReference>
<dbReference type="EMBL" id="MU154521">
    <property type="protein sequence ID" value="KAF9502177.1"/>
    <property type="molecule type" value="Genomic_DNA"/>
</dbReference>
<dbReference type="CDD" id="cd07521">
    <property type="entry name" value="HAD_FCP1-like"/>
    <property type="match status" value="1"/>
</dbReference>
<dbReference type="InterPro" id="IPR036420">
    <property type="entry name" value="BRCT_dom_sf"/>
</dbReference>
<dbReference type="InterPro" id="IPR023214">
    <property type="entry name" value="HAD_sf"/>
</dbReference>
<feature type="region of interest" description="Disordered" evidence="7">
    <location>
        <begin position="631"/>
        <end position="680"/>
    </location>
</feature>
<evidence type="ECO:0000256" key="4">
    <source>
        <dbReference type="ARBA" id="ARBA00047761"/>
    </source>
</evidence>
<keyword evidence="2 6" id="KW-0378">Hydrolase</keyword>
<dbReference type="Proteomes" id="UP000807025">
    <property type="component" value="Unassembled WGS sequence"/>
</dbReference>
<feature type="compositionally biased region" description="Acidic residues" evidence="7">
    <location>
        <begin position="653"/>
        <end position="663"/>
    </location>
</feature>
<organism evidence="10 11">
    <name type="scientific">Pleurotus eryngii</name>
    <name type="common">Boletus of the steppes</name>
    <dbReference type="NCBI Taxonomy" id="5323"/>
    <lineage>
        <taxon>Eukaryota</taxon>
        <taxon>Fungi</taxon>
        <taxon>Dikarya</taxon>
        <taxon>Basidiomycota</taxon>
        <taxon>Agaricomycotina</taxon>
        <taxon>Agaricomycetes</taxon>
        <taxon>Agaricomycetidae</taxon>
        <taxon>Agaricales</taxon>
        <taxon>Pleurotineae</taxon>
        <taxon>Pleurotaceae</taxon>
        <taxon>Pleurotus</taxon>
    </lineage>
</organism>
<dbReference type="AlphaFoldDB" id="A0A9P6DEP2"/>
<evidence type="ECO:0000259" key="8">
    <source>
        <dbReference type="PROSITE" id="PS50172"/>
    </source>
</evidence>
<feature type="region of interest" description="Disordered" evidence="7">
    <location>
        <begin position="693"/>
        <end position="753"/>
    </location>
</feature>
<accession>A0A9P6DEP2</accession>
<feature type="domain" description="BRCT" evidence="8">
    <location>
        <begin position="539"/>
        <end position="632"/>
    </location>
</feature>
<protein>
    <recommendedName>
        <fullName evidence="6">RNA polymerase II subunit A C-terminal domain phosphatase</fullName>
        <ecNumber evidence="6">3.1.3.16</ecNumber>
    </recommendedName>
</protein>
<dbReference type="InterPro" id="IPR039189">
    <property type="entry name" value="Fcp1"/>
</dbReference>
<feature type="domain" description="FCP1 homology" evidence="9">
    <location>
        <begin position="156"/>
        <end position="368"/>
    </location>
</feature>
<feature type="compositionally biased region" description="Low complexity" evidence="7">
    <location>
        <begin position="377"/>
        <end position="391"/>
    </location>
</feature>
<dbReference type="InterPro" id="IPR011947">
    <property type="entry name" value="FCP1_euk"/>
</dbReference>
<feature type="region of interest" description="Disordered" evidence="7">
    <location>
        <begin position="368"/>
        <end position="402"/>
    </location>
</feature>
<feature type="compositionally biased region" description="Acidic residues" evidence="7">
    <location>
        <begin position="693"/>
        <end position="702"/>
    </location>
</feature>
<comment type="subcellular location">
    <subcellularLocation>
        <location evidence="1 6">Nucleus</location>
    </subcellularLocation>
</comment>
<dbReference type="GO" id="GO:0005634">
    <property type="term" value="C:nucleus"/>
    <property type="evidence" value="ECO:0007669"/>
    <property type="project" value="UniProtKB-SubCell"/>
</dbReference>
<dbReference type="PANTHER" id="PTHR23081">
    <property type="entry name" value="RNA POLYMERASE II CTD PHOSPHATASE"/>
    <property type="match status" value="1"/>
</dbReference>
<comment type="catalytic activity">
    <reaction evidence="4 6">
        <text>O-phospho-L-seryl-[protein] + H2O = L-seryl-[protein] + phosphate</text>
        <dbReference type="Rhea" id="RHEA:20629"/>
        <dbReference type="Rhea" id="RHEA-COMP:9863"/>
        <dbReference type="Rhea" id="RHEA-COMP:11604"/>
        <dbReference type="ChEBI" id="CHEBI:15377"/>
        <dbReference type="ChEBI" id="CHEBI:29999"/>
        <dbReference type="ChEBI" id="CHEBI:43474"/>
        <dbReference type="ChEBI" id="CHEBI:83421"/>
        <dbReference type="EC" id="3.1.3.16"/>
    </reaction>
</comment>
<evidence type="ECO:0000313" key="11">
    <source>
        <dbReference type="Proteomes" id="UP000807025"/>
    </source>
</evidence>
<dbReference type="InterPro" id="IPR001357">
    <property type="entry name" value="BRCT_dom"/>
</dbReference>
<feature type="compositionally biased region" description="Acidic residues" evidence="7">
    <location>
        <begin position="806"/>
        <end position="825"/>
    </location>
</feature>
<dbReference type="PROSITE" id="PS50172">
    <property type="entry name" value="BRCT"/>
    <property type="match status" value="1"/>
</dbReference>
<feature type="compositionally biased region" description="Low complexity" evidence="7">
    <location>
        <begin position="452"/>
        <end position="465"/>
    </location>
</feature>
<dbReference type="CDD" id="cd17729">
    <property type="entry name" value="BRCT_CTDP1"/>
    <property type="match status" value="1"/>
</dbReference>
<dbReference type="NCBIfam" id="TIGR02250">
    <property type="entry name" value="FCP1_euk"/>
    <property type="match status" value="1"/>
</dbReference>
<evidence type="ECO:0000313" key="10">
    <source>
        <dbReference type="EMBL" id="KAF9502177.1"/>
    </source>
</evidence>
<keyword evidence="11" id="KW-1185">Reference proteome</keyword>
<feature type="region of interest" description="Disordered" evidence="7">
    <location>
        <begin position="438"/>
        <end position="475"/>
    </location>
</feature>
<evidence type="ECO:0000256" key="3">
    <source>
        <dbReference type="ARBA" id="ARBA00023242"/>
    </source>
</evidence>
<dbReference type="SUPFAM" id="SSF56784">
    <property type="entry name" value="HAD-like"/>
    <property type="match status" value="1"/>
</dbReference>
<gene>
    <name evidence="10" type="ORF">BDN71DRAFT_13397</name>
</gene>
<dbReference type="EC" id="3.1.3.16" evidence="6"/>
<dbReference type="OrthoDB" id="10249888at2759"/>
<keyword evidence="3 6" id="KW-0539">Nucleus</keyword>
<sequence>MSGPTELYLPLTFPFPIKVISIDAKPASNIQRGQRLLSYSFVHLAPTVGAQPETRFGTWDSTVEGEIATWNIKAGDVISARKAKDKPVVLVNEPCTHGIQIGGLCGLCGKDMTDYDYTGFSDASRAVIPMTHSAFGPTVSLEEARKMEKETAQHLLKSRKLSLIVDLDQTIVHATVDPTVGEWITEGGAWEARRAAKAKNNESNDDDDECNPNWEALKDVKKFRLGPESFGPPPRFPQGKAKLLENEGCMYYIKPRPGWKEFFEETASKYEMHVYTMGTRAYAEEVCAAIDPDSKYFGGRILSRDESGSLTQKSLQRLFPCDTSMVVIIDDRADVWEWSPNLIKVIPYDFFVGIGDINSSFLPKLEPMTPTGPPINPQAAPSSTPPNTAAAEHALPSETPIITPEDAERAERETNQMLKQNSLALEAQMEERPLAKKQEALVASEDGQATKTETPSPAESTSSETVVDTPPPTEKHVRKALLKNDDFELERLSKVLRYEVHKQFYSAYESRPQDDKTRRGRRRESMNVLYDVTRIIPRIRADVFKGVHILFSSVIPLDTKPETTEIWRLAHMFGAKVSTELTSEVTHVVAAKRGTVKVDKARRRGGMKIVWVSWFTDSVALWRHQDETTYLLDEPPVTGPSSSPAMDSIDISSDLDPDGDDWDKDPPSGTGGPSLELDTINWDEVNDEVDAAMNESDDDDDARSDRSGLRSEAASDDETVSAISANGTPKMRRKRLRSVTPSDGGFDGLDKDTLLRSPLAKRKKLAAERSKFSKLKEAITVGDLDEGDNGGGTLDPATPQGMGNGDGEDDEESDEDGLDLGFDDDFLARELDEELG</sequence>
<dbReference type="Pfam" id="PF12738">
    <property type="entry name" value="PTCB-BRCT"/>
    <property type="match status" value="1"/>
</dbReference>
<comment type="catalytic activity">
    <reaction evidence="5 6">
        <text>O-phospho-L-threonyl-[protein] + H2O = L-threonyl-[protein] + phosphate</text>
        <dbReference type="Rhea" id="RHEA:47004"/>
        <dbReference type="Rhea" id="RHEA-COMP:11060"/>
        <dbReference type="Rhea" id="RHEA-COMP:11605"/>
        <dbReference type="ChEBI" id="CHEBI:15377"/>
        <dbReference type="ChEBI" id="CHEBI:30013"/>
        <dbReference type="ChEBI" id="CHEBI:43474"/>
        <dbReference type="ChEBI" id="CHEBI:61977"/>
        <dbReference type="EC" id="3.1.3.16"/>
    </reaction>
</comment>
<dbReference type="SMART" id="SM00577">
    <property type="entry name" value="CPDc"/>
    <property type="match status" value="1"/>
</dbReference>